<sequence>MVISRILSFALRVLQFISSVIVMGIVAYEVSLYNDNGYSRLPDSWEWIYYVLAVSALGTLASLVLLIPFKATFSLWVVDGILSILWFAAFGVSAHYFEPINDSDRGCDLRRLRSVCGRAKAWQAFSFLAAIFFLISLFLGIWVHRSGRKSQSSV</sequence>
<keyword evidence="2 5" id="KW-0812">Transmembrane</keyword>
<reference evidence="7" key="1">
    <citation type="journal article" date="2020" name="Stud. Mycol.">
        <title>101 Dothideomycetes genomes: a test case for predicting lifestyles and emergence of pathogens.</title>
        <authorList>
            <person name="Haridas S."/>
            <person name="Albert R."/>
            <person name="Binder M."/>
            <person name="Bloem J."/>
            <person name="Labutti K."/>
            <person name="Salamov A."/>
            <person name="Andreopoulos B."/>
            <person name="Baker S."/>
            <person name="Barry K."/>
            <person name="Bills G."/>
            <person name="Bluhm B."/>
            <person name="Cannon C."/>
            <person name="Castanera R."/>
            <person name="Culley D."/>
            <person name="Daum C."/>
            <person name="Ezra D."/>
            <person name="Gonzalez J."/>
            <person name="Henrissat B."/>
            <person name="Kuo A."/>
            <person name="Liang C."/>
            <person name="Lipzen A."/>
            <person name="Lutzoni F."/>
            <person name="Magnuson J."/>
            <person name="Mondo S."/>
            <person name="Nolan M."/>
            <person name="Ohm R."/>
            <person name="Pangilinan J."/>
            <person name="Park H.-J."/>
            <person name="Ramirez L."/>
            <person name="Alfaro M."/>
            <person name="Sun H."/>
            <person name="Tritt A."/>
            <person name="Yoshinaga Y."/>
            <person name="Zwiers L.-H."/>
            <person name="Turgeon B."/>
            <person name="Goodwin S."/>
            <person name="Spatafora J."/>
            <person name="Crous P."/>
            <person name="Grigoriev I."/>
        </authorList>
    </citation>
    <scope>NUCLEOTIDE SEQUENCE</scope>
    <source>
        <strain evidence="7">CBS 121739</strain>
    </source>
</reference>
<evidence type="ECO:0000256" key="5">
    <source>
        <dbReference type="SAM" id="Phobius"/>
    </source>
</evidence>
<evidence type="ECO:0000259" key="6">
    <source>
        <dbReference type="Pfam" id="PF01284"/>
    </source>
</evidence>
<dbReference type="PANTHER" id="PTHR39608">
    <property type="entry name" value="INTEGRAL MEMBRANE PROTEIN (AFU_ORTHOLOGUE AFUA_5G08640)"/>
    <property type="match status" value="1"/>
</dbReference>
<keyword evidence="3 5" id="KW-1133">Transmembrane helix</keyword>
<evidence type="ECO:0000256" key="1">
    <source>
        <dbReference type="ARBA" id="ARBA00004141"/>
    </source>
</evidence>
<dbReference type="RefSeq" id="XP_033604656.1">
    <property type="nucleotide sequence ID" value="XM_033743328.1"/>
</dbReference>
<evidence type="ECO:0000313" key="8">
    <source>
        <dbReference type="Proteomes" id="UP000799437"/>
    </source>
</evidence>
<evidence type="ECO:0000256" key="3">
    <source>
        <dbReference type="ARBA" id="ARBA00022989"/>
    </source>
</evidence>
<keyword evidence="4 5" id="KW-0472">Membrane</keyword>
<dbReference type="InterPro" id="IPR008253">
    <property type="entry name" value="Marvel"/>
</dbReference>
<accession>A0A6A6WJ40</accession>
<dbReference type="GO" id="GO:0016020">
    <property type="term" value="C:membrane"/>
    <property type="evidence" value="ECO:0007669"/>
    <property type="project" value="UniProtKB-SubCell"/>
</dbReference>
<dbReference type="PANTHER" id="PTHR39608:SF1">
    <property type="entry name" value="INTEGRAL MEMBRANE PROTEIN (AFU_ORTHOLOGUE AFUA_5G08640)"/>
    <property type="match status" value="1"/>
</dbReference>
<feature type="transmembrane region" description="Helical" evidence="5">
    <location>
        <begin position="9"/>
        <end position="28"/>
    </location>
</feature>
<evidence type="ECO:0000256" key="4">
    <source>
        <dbReference type="ARBA" id="ARBA00023136"/>
    </source>
</evidence>
<dbReference type="AlphaFoldDB" id="A0A6A6WJ40"/>
<name>A0A6A6WJ40_9PEZI</name>
<feature type="transmembrane region" description="Helical" evidence="5">
    <location>
        <begin position="76"/>
        <end position="97"/>
    </location>
</feature>
<dbReference type="EMBL" id="ML996566">
    <property type="protein sequence ID" value="KAF2762205.1"/>
    <property type="molecule type" value="Genomic_DNA"/>
</dbReference>
<evidence type="ECO:0000313" key="7">
    <source>
        <dbReference type="EMBL" id="KAF2762205.1"/>
    </source>
</evidence>
<dbReference type="Pfam" id="PF01284">
    <property type="entry name" value="MARVEL"/>
    <property type="match status" value="1"/>
</dbReference>
<keyword evidence="8" id="KW-1185">Reference proteome</keyword>
<feature type="transmembrane region" description="Helical" evidence="5">
    <location>
        <begin position="121"/>
        <end position="143"/>
    </location>
</feature>
<feature type="domain" description="MARVEL" evidence="6">
    <location>
        <begin position="7"/>
        <end position="139"/>
    </location>
</feature>
<dbReference type="Proteomes" id="UP000799437">
    <property type="component" value="Unassembled WGS sequence"/>
</dbReference>
<feature type="transmembrane region" description="Helical" evidence="5">
    <location>
        <begin position="48"/>
        <end position="69"/>
    </location>
</feature>
<comment type="subcellular location">
    <subcellularLocation>
        <location evidence="1">Membrane</location>
        <topology evidence="1">Multi-pass membrane protein</topology>
    </subcellularLocation>
</comment>
<gene>
    <name evidence="7" type="ORF">EJ05DRAFT_473123</name>
</gene>
<dbReference type="GeneID" id="54484382"/>
<proteinExistence type="predicted"/>
<dbReference type="OrthoDB" id="5363290at2759"/>
<protein>
    <recommendedName>
        <fullName evidence="6">MARVEL domain-containing protein</fullName>
    </recommendedName>
</protein>
<organism evidence="7 8">
    <name type="scientific">Pseudovirgaria hyperparasitica</name>
    <dbReference type="NCBI Taxonomy" id="470096"/>
    <lineage>
        <taxon>Eukaryota</taxon>
        <taxon>Fungi</taxon>
        <taxon>Dikarya</taxon>
        <taxon>Ascomycota</taxon>
        <taxon>Pezizomycotina</taxon>
        <taxon>Dothideomycetes</taxon>
        <taxon>Dothideomycetes incertae sedis</taxon>
        <taxon>Acrospermales</taxon>
        <taxon>Acrospermaceae</taxon>
        <taxon>Pseudovirgaria</taxon>
    </lineage>
</organism>
<evidence type="ECO:0000256" key="2">
    <source>
        <dbReference type="ARBA" id="ARBA00022692"/>
    </source>
</evidence>